<sequence length="180" mass="20265">MKTLIFNGSPRKNGDTIFLLNELTSQLEGDIKMVNAYYENIKPCIDCRYCWKKPGCAIKDDMQEIYEYILNCDNIVIASPLYFSELTGQLLSVMSRFQTFWSSKYIRKTLPIQKEKKGGIILVGGNGVKDKAYDTSKIILSSLNAKIVGDVCSFQTDKKPTNQDSEAILEVAKLAKALNK</sequence>
<dbReference type="EMBL" id="AP024169">
    <property type="protein sequence ID" value="BCN30714.1"/>
    <property type="molecule type" value="Genomic_DNA"/>
</dbReference>
<dbReference type="PANTHER" id="PTHR43278">
    <property type="entry name" value="NAD(P)H-DEPENDENT FMN-CONTAINING OXIDOREDUCTASE YWQN-RELATED"/>
    <property type="match status" value="1"/>
</dbReference>
<protein>
    <recommendedName>
        <fullName evidence="3">NADPH-dependent FMN reductase-like domain-containing protein</fullName>
    </recommendedName>
</protein>
<evidence type="ECO:0000259" key="3">
    <source>
        <dbReference type="Pfam" id="PF03358"/>
    </source>
</evidence>
<evidence type="ECO:0000313" key="5">
    <source>
        <dbReference type="Proteomes" id="UP000595897"/>
    </source>
</evidence>
<dbReference type="RefSeq" id="WP_271715913.1">
    <property type="nucleotide sequence ID" value="NZ_AP024169.1"/>
</dbReference>
<accession>A0A7R7EKZ8</accession>
<name>A0A7R7EKZ8_9FIRM</name>
<keyword evidence="5" id="KW-1185">Reference proteome</keyword>
<dbReference type="AlphaFoldDB" id="A0A7R7EKZ8"/>
<dbReference type="Pfam" id="PF03358">
    <property type="entry name" value="FMN_red"/>
    <property type="match status" value="1"/>
</dbReference>
<evidence type="ECO:0000313" key="4">
    <source>
        <dbReference type="EMBL" id="BCN30714.1"/>
    </source>
</evidence>
<dbReference type="Proteomes" id="UP000595897">
    <property type="component" value="Chromosome"/>
</dbReference>
<dbReference type="GO" id="GO:0016491">
    <property type="term" value="F:oxidoreductase activity"/>
    <property type="evidence" value="ECO:0007669"/>
    <property type="project" value="InterPro"/>
</dbReference>
<evidence type="ECO:0000256" key="2">
    <source>
        <dbReference type="ARBA" id="ARBA00022643"/>
    </source>
</evidence>
<feature type="domain" description="NADPH-dependent FMN reductase-like" evidence="3">
    <location>
        <begin position="1"/>
        <end position="152"/>
    </location>
</feature>
<dbReference type="Gene3D" id="3.40.50.360">
    <property type="match status" value="1"/>
</dbReference>
<dbReference type="InterPro" id="IPR005025">
    <property type="entry name" value="FMN_Rdtase-like_dom"/>
</dbReference>
<organism evidence="4 5">
    <name type="scientific">Anaeromicropila herbilytica</name>
    <dbReference type="NCBI Taxonomy" id="2785025"/>
    <lineage>
        <taxon>Bacteria</taxon>
        <taxon>Bacillati</taxon>
        <taxon>Bacillota</taxon>
        <taxon>Clostridia</taxon>
        <taxon>Lachnospirales</taxon>
        <taxon>Lachnospiraceae</taxon>
        <taxon>Anaeromicropila</taxon>
    </lineage>
</organism>
<dbReference type="InterPro" id="IPR029039">
    <property type="entry name" value="Flavoprotein-like_sf"/>
</dbReference>
<reference evidence="4 5" key="1">
    <citation type="submission" date="2020-11" db="EMBL/GenBank/DDBJ databases">
        <title>Draft genome sequencing of a Lachnospiraceae strain isolated from anoxic soil subjected to BSD treatment.</title>
        <authorList>
            <person name="Uek A."/>
            <person name="Tonouchi A."/>
        </authorList>
    </citation>
    <scope>NUCLEOTIDE SEQUENCE [LARGE SCALE GENOMIC DNA]</scope>
    <source>
        <strain evidence="4 5">TB5</strain>
    </source>
</reference>
<gene>
    <name evidence="4" type="ORF">bsdtb5_20090</name>
</gene>
<dbReference type="InterPro" id="IPR051796">
    <property type="entry name" value="ISF_SsuE-like"/>
</dbReference>
<evidence type="ECO:0000256" key="1">
    <source>
        <dbReference type="ARBA" id="ARBA00022630"/>
    </source>
</evidence>
<keyword evidence="1" id="KW-0285">Flavoprotein</keyword>
<dbReference type="PANTHER" id="PTHR43278:SF4">
    <property type="entry name" value="NAD(P)H-DEPENDENT FMN-CONTAINING OXIDOREDUCTASE YWQN-RELATED"/>
    <property type="match status" value="1"/>
</dbReference>
<dbReference type="KEGG" id="ahb:bsdtb5_20090"/>
<dbReference type="SUPFAM" id="SSF52218">
    <property type="entry name" value="Flavoproteins"/>
    <property type="match status" value="1"/>
</dbReference>
<proteinExistence type="predicted"/>
<keyword evidence="2" id="KW-0288">FMN</keyword>